<evidence type="ECO:0008006" key="2">
    <source>
        <dbReference type="Google" id="ProtNLM"/>
    </source>
</evidence>
<reference evidence="1" key="1">
    <citation type="submission" date="2015-11" db="EMBL/GenBank/DDBJ databases">
        <title>De novo transcriptome assembly of four potential Pierce s Disease insect vectors from Arizona vineyards.</title>
        <authorList>
            <person name="Tassone E.E."/>
        </authorList>
    </citation>
    <scope>NUCLEOTIDE SEQUENCE</scope>
</reference>
<proteinExistence type="predicted"/>
<protein>
    <recommendedName>
        <fullName evidence="2">Dynein heavy chain linker domain-containing protein</fullName>
    </recommendedName>
</protein>
<dbReference type="EMBL" id="GECU01026104">
    <property type="protein sequence ID" value="JAS81602.1"/>
    <property type="molecule type" value="Transcribed_RNA"/>
</dbReference>
<sequence>MANQVFDINFTVIYTLILLTLPSVMCKDLIKKAEEFKALDDEIVECIHNPASLNSWDNLLVTMDFYLKSLNNLVEEILGNTHETIHSEAEKIWNGQMPKFITQVLDETMCSIVMPITANQIDKFYKKQELAEKQWNKFSDLVKTKYRLKVL</sequence>
<accession>A0A1B6I3V3</accession>
<name>A0A1B6I3V3_9HEMI</name>
<organism evidence="1">
    <name type="scientific">Homalodisca liturata</name>
    <dbReference type="NCBI Taxonomy" id="320908"/>
    <lineage>
        <taxon>Eukaryota</taxon>
        <taxon>Metazoa</taxon>
        <taxon>Ecdysozoa</taxon>
        <taxon>Arthropoda</taxon>
        <taxon>Hexapoda</taxon>
        <taxon>Insecta</taxon>
        <taxon>Pterygota</taxon>
        <taxon>Neoptera</taxon>
        <taxon>Paraneoptera</taxon>
        <taxon>Hemiptera</taxon>
        <taxon>Auchenorrhyncha</taxon>
        <taxon>Membracoidea</taxon>
        <taxon>Cicadellidae</taxon>
        <taxon>Cicadellinae</taxon>
        <taxon>Proconiini</taxon>
        <taxon>Homalodisca</taxon>
    </lineage>
</organism>
<gene>
    <name evidence="1" type="ORF">g.40836</name>
</gene>
<evidence type="ECO:0000313" key="1">
    <source>
        <dbReference type="EMBL" id="JAS81602.1"/>
    </source>
</evidence>
<dbReference type="AlphaFoldDB" id="A0A1B6I3V3"/>